<evidence type="ECO:0000256" key="6">
    <source>
        <dbReference type="SAM" id="Phobius"/>
    </source>
</evidence>
<evidence type="ECO:0000256" key="5">
    <source>
        <dbReference type="ARBA" id="ARBA00023136"/>
    </source>
</evidence>
<feature type="transmembrane region" description="Helical" evidence="6">
    <location>
        <begin position="727"/>
        <end position="752"/>
    </location>
</feature>
<feature type="domain" description="ABC3 transporter permease C-terminal" evidence="7">
    <location>
        <begin position="692"/>
        <end position="797"/>
    </location>
</feature>
<dbReference type="RefSeq" id="WP_245131707.1">
    <property type="nucleotide sequence ID" value="NZ_JALJEJ010000008.1"/>
</dbReference>
<accession>A0A9X1X4X9</accession>
<feature type="domain" description="MacB-like periplasmic core" evidence="8">
    <location>
        <begin position="20"/>
        <end position="251"/>
    </location>
</feature>
<evidence type="ECO:0000259" key="7">
    <source>
        <dbReference type="Pfam" id="PF02687"/>
    </source>
</evidence>
<dbReference type="PANTHER" id="PTHR30572">
    <property type="entry name" value="MEMBRANE COMPONENT OF TRANSPORTER-RELATED"/>
    <property type="match status" value="1"/>
</dbReference>
<evidence type="ECO:0000256" key="3">
    <source>
        <dbReference type="ARBA" id="ARBA00022692"/>
    </source>
</evidence>
<feature type="transmembrane region" description="Helical" evidence="6">
    <location>
        <begin position="434"/>
        <end position="457"/>
    </location>
</feature>
<evidence type="ECO:0000259" key="8">
    <source>
        <dbReference type="Pfam" id="PF12704"/>
    </source>
</evidence>
<feature type="transmembrane region" description="Helical" evidence="6">
    <location>
        <begin position="386"/>
        <end position="413"/>
    </location>
</feature>
<keyword evidence="10" id="KW-1185">Reference proteome</keyword>
<evidence type="ECO:0000313" key="9">
    <source>
        <dbReference type="EMBL" id="MCJ8211252.1"/>
    </source>
</evidence>
<evidence type="ECO:0000256" key="4">
    <source>
        <dbReference type="ARBA" id="ARBA00022989"/>
    </source>
</evidence>
<dbReference type="Pfam" id="PF02687">
    <property type="entry name" value="FtsX"/>
    <property type="match status" value="2"/>
</dbReference>
<evidence type="ECO:0000313" key="10">
    <source>
        <dbReference type="Proteomes" id="UP001139450"/>
    </source>
</evidence>
<sequence>MLINYLKIAIRSFRRNLVVSVINVTGLAIGISAALVIYLIVHHDFSYENFRKDKDRIYRIVSIMHFPNQDFKNSGVPFPLQKAARTELSGAEQVAPVTVMYPMKVSIPLAGNNFKKFKKQPDVVYTDDSFFRLFETKWLAGSLSSLTQPFNVVLTESRAKAYFDIKAPQEAIGRVVVYNDSIKTTVSGIVADPPVNTDFNFKDFISLSTGDNADTQFKNWNVWNNIDSQNQLFFKASPATTTASLEKQLKELHDKNLKNDFLKSQYLLQPLSDIHFNADYQVFDHRIANKRTLYGLLVVAGILLLLACINFVNLTTAHAVNRAREIGIRKTLGSSYRQLIVQFLSETLVITATAALLSYLFVPILLKIFADFIPPDVHFSPLQQPNLIAFTIILIVVVGLFAGLYPAFVLARFNAVTSLKKQVSTNGKGNGKSALRQTLTIFQFTVAQVFIVATLIVSKQIHFVLNKDLGFKKDGIVAIDLPGDQPVEKQQVLLQAVKSLPQVEQAVLGGQPPARNGFATTVIQYRSGKKLVNNSTEIKYADENYFKMYGLKLVAGKYLSPSDSIRGIMINESYLHLLGFKQPDEALGARLKIQNRTVPVVGVLRDFYFSSLHNAIKPLAYSASTKGEYFTLHVKLKPNSGDSWHTALSSIESRWHNIYGDKDFDYQFVDESIAGFYKAEQNISQLLNWATGLSIFISCMGLLGLVMHSTLQRTKEIGIRKVLGASVAGIVALLSVDFLKLILIAIVLASPLAWLATSQWLQGFAYRATVPWWLFVLSGVLAIGVAFVTISFNAVKAALTNPVKSLRSE</sequence>
<feature type="transmembrane region" description="Helical" evidence="6">
    <location>
        <begin position="293"/>
        <end position="314"/>
    </location>
</feature>
<dbReference type="InterPro" id="IPR003838">
    <property type="entry name" value="ABC3_permease_C"/>
</dbReference>
<dbReference type="Pfam" id="PF12704">
    <property type="entry name" value="MacB_PCD"/>
    <property type="match status" value="2"/>
</dbReference>
<feature type="domain" description="MacB-like periplasmic core" evidence="8">
    <location>
        <begin position="517"/>
        <end position="639"/>
    </location>
</feature>
<proteinExistence type="predicted"/>
<dbReference type="GO" id="GO:0005886">
    <property type="term" value="C:plasma membrane"/>
    <property type="evidence" value="ECO:0007669"/>
    <property type="project" value="UniProtKB-SubCell"/>
</dbReference>
<feature type="domain" description="ABC3 transporter permease C-terminal" evidence="7">
    <location>
        <begin position="298"/>
        <end position="414"/>
    </location>
</feature>
<keyword evidence="5 6" id="KW-0472">Membrane</keyword>
<organism evidence="9 10">
    <name type="scientific">Mucilaginibacter straminoryzae</name>
    <dbReference type="NCBI Taxonomy" id="2932774"/>
    <lineage>
        <taxon>Bacteria</taxon>
        <taxon>Pseudomonadati</taxon>
        <taxon>Bacteroidota</taxon>
        <taxon>Sphingobacteriia</taxon>
        <taxon>Sphingobacteriales</taxon>
        <taxon>Sphingobacteriaceae</taxon>
        <taxon>Mucilaginibacter</taxon>
    </lineage>
</organism>
<comment type="subcellular location">
    <subcellularLocation>
        <location evidence="1">Cell membrane</location>
        <topology evidence="1">Multi-pass membrane protein</topology>
    </subcellularLocation>
</comment>
<feature type="transmembrane region" description="Helical" evidence="6">
    <location>
        <begin position="339"/>
        <end position="366"/>
    </location>
</feature>
<name>A0A9X1X4X9_9SPHI</name>
<reference evidence="9" key="1">
    <citation type="submission" date="2022-04" db="EMBL/GenBank/DDBJ databases">
        <title>Mucilaginibacter sp. RS28 isolated from freshwater.</title>
        <authorList>
            <person name="Ko S.-R."/>
        </authorList>
    </citation>
    <scope>NUCLEOTIDE SEQUENCE</scope>
    <source>
        <strain evidence="9">RS28</strain>
    </source>
</reference>
<feature type="transmembrane region" description="Helical" evidence="6">
    <location>
        <begin position="686"/>
        <end position="706"/>
    </location>
</feature>
<comment type="caution">
    <text evidence="9">The sequence shown here is derived from an EMBL/GenBank/DDBJ whole genome shotgun (WGS) entry which is preliminary data.</text>
</comment>
<keyword evidence="3 6" id="KW-0812">Transmembrane</keyword>
<dbReference type="EMBL" id="JALJEJ010000008">
    <property type="protein sequence ID" value="MCJ8211252.1"/>
    <property type="molecule type" value="Genomic_DNA"/>
</dbReference>
<feature type="transmembrane region" description="Helical" evidence="6">
    <location>
        <begin position="772"/>
        <end position="795"/>
    </location>
</feature>
<dbReference type="InterPro" id="IPR050250">
    <property type="entry name" value="Macrolide_Exporter_MacB"/>
</dbReference>
<dbReference type="AlphaFoldDB" id="A0A9X1X4X9"/>
<evidence type="ECO:0000256" key="2">
    <source>
        <dbReference type="ARBA" id="ARBA00022475"/>
    </source>
</evidence>
<dbReference type="InterPro" id="IPR025857">
    <property type="entry name" value="MacB_PCD"/>
</dbReference>
<dbReference type="PANTHER" id="PTHR30572:SF18">
    <property type="entry name" value="ABC-TYPE MACROLIDE FAMILY EXPORT SYSTEM PERMEASE COMPONENT 2"/>
    <property type="match status" value="1"/>
</dbReference>
<keyword evidence="4 6" id="KW-1133">Transmembrane helix</keyword>
<evidence type="ECO:0000256" key="1">
    <source>
        <dbReference type="ARBA" id="ARBA00004651"/>
    </source>
</evidence>
<dbReference type="Proteomes" id="UP001139450">
    <property type="component" value="Unassembled WGS sequence"/>
</dbReference>
<keyword evidence="2" id="KW-1003">Cell membrane</keyword>
<dbReference type="GO" id="GO:0022857">
    <property type="term" value="F:transmembrane transporter activity"/>
    <property type="evidence" value="ECO:0007669"/>
    <property type="project" value="TreeGrafter"/>
</dbReference>
<feature type="transmembrane region" description="Helical" evidence="6">
    <location>
        <begin position="21"/>
        <end position="41"/>
    </location>
</feature>
<protein>
    <submittedName>
        <fullName evidence="9">ABC transporter permease</fullName>
    </submittedName>
</protein>
<gene>
    <name evidence="9" type="ORF">MUY27_16155</name>
</gene>